<sequence>MAVHASSPLPIVFVSPPDAGDPAPHGLMSGGRIQSGLLCAEVAACVAAVGHRLHVVPRSSGWTEAALAAAGEPPALVVWGLGAAEAVPQEVSQHLRQHLQPGLRPDVPVIPVALVGAAGPGGALSLPEDSRQLCHALARADPAGAVATDRGQAVVLAHQGAGPDGDARWPGLSWALTLLWGGPGRGLLVDARGPGGGLSARLRDLAPPGTDCIGWQSAGEVPVPGPALAARLPSAGGVRWWGWSPPVDPPAPGVPLAPGEPPEAGATLWTEWKACVQSAREAFAWTVVDVGRDLDRALAAADDGVPVVLCTGRPRAADPLGWSIDPDVVLQASDPPPDSPAGSPRGARLVPHSGQKPHSGPASHPVPFRASDWAGTSWATWRRSARRGSGRQLAAAVALRLEQRAGTGPGGVLAGRINP</sequence>
<dbReference type="RefSeq" id="WP_347921229.1">
    <property type="nucleotide sequence ID" value="NZ_JBDXMX010000006.1"/>
</dbReference>
<evidence type="ECO:0000313" key="3">
    <source>
        <dbReference type="Proteomes" id="UP001484097"/>
    </source>
</evidence>
<comment type="caution">
    <text evidence="2">The sequence shown here is derived from an EMBL/GenBank/DDBJ whole genome shotgun (WGS) entry which is preliminary data.</text>
</comment>
<gene>
    <name evidence="2" type="ORF">ABDK96_13030</name>
</gene>
<protein>
    <submittedName>
        <fullName evidence="2">Uncharacterized protein</fullName>
    </submittedName>
</protein>
<organism evidence="2 3">
    <name type="scientific">Citricoccus nitrophenolicus</name>
    <dbReference type="NCBI Taxonomy" id="863575"/>
    <lineage>
        <taxon>Bacteria</taxon>
        <taxon>Bacillati</taxon>
        <taxon>Actinomycetota</taxon>
        <taxon>Actinomycetes</taxon>
        <taxon>Micrococcales</taxon>
        <taxon>Micrococcaceae</taxon>
        <taxon>Citricoccus</taxon>
    </lineage>
</organism>
<keyword evidence="3" id="KW-1185">Reference proteome</keyword>
<accession>A0ABV0ILV4</accession>
<proteinExistence type="predicted"/>
<reference evidence="2 3" key="1">
    <citation type="submission" date="2024-05" db="EMBL/GenBank/DDBJ databases">
        <authorList>
            <person name="Yi C."/>
        </authorList>
    </citation>
    <scope>NUCLEOTIDE SEQUENCE [LARGE SCALE GENOMIC DNA]</scope>
    <source>
        <strain evidence="2 3">XS13</strain>
    </source>
</reference>
<dbReference type="Proteomes" id="UP001484097">
    <property type="component" value="Unassembled WGS sequence"/>
</dbReference>
<feature type="region of interest" description="Disordered" evidence="1">
    <location>
        <begin position="326"/>
        <end position="369"/>
    </location>
</feature>
<evidence type="ECO:0000313" key="2">
    <source>
        <dbReference type="EMBL" id="MEO9248604.1"/>
    </source>
</evidence>
<dbReference type="EMBL" id="JBDXMX010000006">
    <property type="protein sequence ID" value="MEO9248604.1"/>
    <property type="molecule type" value="Genomic_DNA"/>
</dbReference>
<name>A0ABV0ILV4_9MICC</name>
<evidence type="ECO:0000256" key="1">
    <source>
        <dbReference type="SAM" id="MobiDB-lite"/>
    </source>
</evidence>